<dbReference type="EMBL" id="AJIL01000046">
    <property type="protein sequence ID" value="KNE99434.1"/>
    <property type="molecule type" value="Genomic_DNA"/>
</dbReference>
<dbReference type="Proteomes" id="UP000054564">
    <property type="component" value="Unassembled WGS sequence"/>
</dbReference>
<evidence type="ECO:0000313" key="2">
    <source>
        <dbReference type="Proteomes" id="UP000054564"/>
    </source>
</evidence>
<gene>
    <name evidence="1" type="ORF">PSTG_07362</name>
</gene>
<dbReference type="AlphaFoldDB" id="A0A0L0VKC2"/>
<dbReference type="PANTHER" id="PTHR47501">
    <property type="entry name" value="TRANSPOSASE-RELATED"/>
    <property type="match status" value="1"/>
</dbReference>
<reference evidence="2" key="1">
    <citation type="submission" date="2014-03" db="EMBL/GenBank/DDBJ databases">
        <title>The Genome Sequence of Puccinia striiformis f. sp. tritici PST-78.</title>
        <authorList>
            <consortium name="The Broad Institute Genome Sequencing Platform"/>
            <person name="Cuomo C."/>
            <person name="Hulbert S."/>
            <person name="Chen X."/>
            <person name="Walker B."/>
            <person name="Young S.K."/>
            <person name="Zeng Q."/>
            <person name="Gargeya S."/>
            <person name="Fitzgerald M."/>
            <person name="Haas B."/>
            <person name="Abouelleil A."/>
            <person name="Alvarado L."/>
            <person name="Arachchi H.M."/>
            <person name="Berlin A.M."/>
            <person name="Chapman S.B."/>
            <person name="Goldberg J."/>
            <person name="Griggs A."/>
            <person name="Gujja S."/>
            <person name="Hansen M."/>
            <person name="Howarth C."/>
            <person name="Imamovic A."/>
            <person name="Larimer J."/>
            <person name="McCowan C."/>
            <person name="Montmayeur A."/>
            <person name="Murphy C."/>
            <person name="Neiman D."/>
            <person name="Pearson M."/>
            <person name="Priest M."/>
            <person name="Roberts A."/>
            <person name="Saif S."/>
            <person name="Shea T."/>
            <person name="Sisk P."/>
            <person name="Sykes S."/>
            <person name="Wortman J."/>
            <person name="Nusbaum C."/>
            <person name="Birren B."/>
        </authorList>
    </citation>
    <scope>NUCLEOTIDE SEQUENCE [LARGE SCALE GENOMIC DNA]</scope>
    <source>
        <strain evidence="2">race PST-78</strain>
    </source>
</reference>
<evidence type="ECO:0000313" key="1">
    <source>
        <dbReference type="EMBL" id="KNE99434.1"/>
    </source>
</evidence>
<proteinExistence type="predicted"/>
<sequence>MKDSKVDHDEFDNVKLFFHTPYKADDIVKDGALTYKCRWCPKSVRMNRSTNLNLKTHRDGAINRNRLHKACPGQGKAAIEGANLPISSDNKAADKEKNATPSGTLTAYATKGKFDINTMNKILLFWVIRQSLPWSCFGDYLLGVAFDYSNANSKIFSPTWAAFNDRKLYLLLQFKVISEIKESDSKIGLIADVWTTKGNHKAFIGISVCYINKKWEYVSQHLSLKYVSWHHNGKYLAALFTNSGNFVHYEDHHPRCFCHVLALILGAGLRSLKLKQPLQLPKTVPNYVPTLESIAEADEDEAGPNVDIQNLQLEDLDEIDKVNPDDAEYAEEEVDDYFGDPSNANVPTGGIGYTLLKVDYICQWVSSSSARCADFKLVAADKKHKGSAGSRVTGSLIAGYGIQWNVAYNCWQCAYAARRVIDQLLEDENKKFVGKSAAGHFYKGYKILKKEWENINSLTIVLEEFLALMSSMEDDGPTVSMVLYKYHQLIDSLKKKKLAPEFTALQVMFDPMIKVAKKYLNIALGCTPIILAMIVHPAWRLPLIKDKFPEYEDIALTLIQDAFKAKQDTHNQMLPEPAAPDLNGDDSDEE</sequence>
<dbReference type="SUPFAM" id="SSF53098">
    <property type="entry name" value="Ribonuclease H-like"/>
    <property type="match status" value="1"/>
</dbReference>
<dbReference type="PANTHER" id="PTHR47501:SF5">
    <property type="entry name" value="HAT C-TERMINAL DIMERISATION DOMAIN-CONTAINING PROTEIN"/>
    <property type="match status" value="1"/>
</dbReference>
<evidence type="ECO:0008006" key="3">
    <source>
        <dbReference type="Google" id="ProtNLM"/>
    </source>
</evidence>
<comment type="caution">
    <text evidence="1">The sequence shown here is derived from an EMBL/GenBank/DDBJ whole genome shotgun (WGS) entry which is preliminary data.</text>
</comment>
<organism evidence="1 2">
    <name type="scientific">Puccinia striiformis f. sp. tritici PST-78</name>
    <dbReference type="NCBI Taxonomy" id="1165861"/>
    <lineage>
        <taxon>Eukaryota</taxon>
        <taxon>Fungi</taxon>
        <taxon>Dikarya</taxon>
        <taxon>Basidiomycota</taxon>
        <taxon>Pucciniomycotina</taxon>
        <taxon>Pucciniomycetes</taxon>
        <taxon>Pucciniales</taxon>
        <taxon>Pucciniaceae</taxon>
        <taxon>Puccinia</taxon>
    </lineage>
</organism>
<name>A0A0L0VKC2_9BASI</name>
<protein>
    <recommendedName>
        <fullName evidence="3">hAT-like transposase RNase-H fold domain-containing protein</fullName>
    </recommendedName>
</protein>
<keyword evidence="2" id="KW-1185">Reference proteome</keyword>
<accession>A0A0L0VKC2</accession>
<dbReference type="InterPro" id="IPR012337">
    <property type="entry name" value="RNaseH-like_sf"/>
</dbReference>